<feature type="transmembrane region" description="Helical" evidence="6">
    <location>
        <begin position="290"/>
        <end position="308"/>
    </location>
</feature>
<evidence type="ECO:0000256" key="1">
    <source>
        <dbReference type="ARBA" id="ARBA00004141"/>
    </source>
</evidence>
<feature type="transmembrane region" description="Helical" evidence="6">
    <location>
        <begin position="250"/>
        <end position="270"/>
    </location>
</feature>
<reference evidence="7 8" key="1">
    <citation type="journal article" date="2018" name="PLoS ONE">
        <title>The draft genome of Kipferlia bialata reveals reductive genome evolution in fornicate parasites.</title>
        <authorList>
            <person name="Tanifuji G."/>
            <person name="Takabayashi S."/>
            <person name="Kume K."/>
            <person name="Takagi M."/>
            <person name="Nakayama T."/>
            <person name="Kamikawa R."/>
            <person name="Inagaki Y."/>
            <person name="Hashimoto T."/>
        </authorList>
    </citation>
    <scope>NUCLEOTIDE SEQUENCE [LARGE SCALE GENOMIC DNA]</scope>
    <source>
        <strain evidence="7">NY0173</strain>
    </source>
</reference>
<keyword evidence="8" id="KW-1185">Reference proteome</keyword>
<dbReference type="Pfam" id="PF02535">
    <property type="entry name" value="Zip"/>
    <property type="match status" value="1"/>
</dbReference>
<feature type="transmembrane region" description="Helical" evidence="6">
    <location>
        <begin position="155"/>
        <end position="175"/>
    </location>
</feature>
<feature type="compositionally biased region" description="Basic and acidic residues" evidence="5">
    <location>
        <begin position="117"/>
        <end position="136"/>
    </location>
</feature>
<dbReference type="PANTHER" id="PTHR11040">
    <property type="entry name" value="ZINC/IRON TRANSPORTER"/>
    <property type="match status" value="1"/>
</dbReference>
<evidence type="ECO:0000256" key="5">
    <source>
        <dbReference type="SAM" id="MobiDB-lite"/>
    </source>
</evidence>
<evidence type="ECO:0000256" key="6">
    <source>
        <dbReference type="SAM" id="Phobius"/>
    </source>
</evidence>
<feature type="transmembrane region" description="Helical" evidence="6">
    <location>
        <begin position="6"/>
        <end position="29"/>
    </location>
</feature>
<keyword evidence="3 6" id="KW-1133">Transmembrane helix</keyword>
<accession>A0A9K3CR04</accession>
<dbReference type="EMBL" id="BDIP01000459">
    <property type="protein sequence ID" value="GIQ81663.1"/>
    <property type="molecule type" value="Genomic_DNA"/>
</dbReference>
<comment type="subcellular location">
    <subcellularLocation>
        <location evidence="1">Membrane</location>
        <topology evidence="1">Multi-pass membrane protein</topology>
    </subcellularLocation>
</comment>
<feature type="region of interest" description="Disordered" evidence="5">
    <location>
        <begin position="105"/>
        <end position="146"/>
    </location>
</feature>
<dbReference type="Proteomes" id="UP000265618">
    <property type="component" value="Unassembled WGS sequence"/>
</dbReference>
<comment type="caution">
    <text evidence="7">The sequence shown here is derived from an EMBL/GenBank/DDBJ whole genome shotgun (WGS) entry which is preliminary data.</text>
</comment>
<proteinExistence type="predicted"/>
<keyword evidence="2 6" id="KW-0812">Transmembrane</keyword>
<dbReference type="AlphaFoldDB" id="A0A9K3CR04"/>
<dbReference type="InterPro" id="IPR003689">
    <property type="entry name" value="ZIP"/>
</dbReference>
<keyword evidence="4 6" id="KW-0472">Membrane</keyword>
<feature type="transmembrane region" description="Helical" evidence="6">
    <location>
        <begin position="181"/>
        <end position="204"/>
    </location>
</feature>
<evidence type="ECO:0000256" key="2">
    <source>
        <dbReference type="ARBA" id="ARBA00022692"/>
    </source>
</evidence>
<evidence type="ECO:0000256" key="3">
    <source>
        <dbReference type="ARBA" id="ARBA00022989"/>
    </source>
</evidence>
<organism evidence="7 8">
    <name type="scientific">Kipferlia bialata</name>
    <dbReference type="NCBI Taxonomy" id="797122"/>
    <lineage>
        <taxon>Eukaryota</taxon>
        <taxon>Metamonada</taxon>
        <taxon>Carpediemonas-like organisms</taxon>
        <taxon>Kipferlia</taxon>
    </lineage>
</organism>
<feature type="transmembrane region" description="Helical" evidence="6">
    <location>
        <begin position="36"/>
        <end position="55"/>
    </location>
</feature>
<dbReference type="PANTHER" id="PTHR11040:SF44">
    <property type="entry name" value="PROTEIN ZNTC-RELATED"/>
    <property type="match status" value="1"/>
</dbReference>
<name>A0A9K3CR04_9EUKA</name>
<protein>
    <submittedName>
        <fullName evidence="7">Zinc/iron permease</fullName>
    </submittedName>
</protein>
<feature type="transmembrane region" description="Helical" evidence="6">
    <location>
        <begin position="216"/>
        <end position="238"/>
    </location>
</feature>
<feature type="transmembrane region" description="Helical" evidence="6">
    <location>
        <begin position="75"/>
        <end position="95"/>
    </location>
</feature>
<evidence type="ECO:0000313" key="7">
    <source>
        <dbReference type="EMBL" id="GIQ81663.1"/>
    </source>
</evidence>
<dbReference type="GO" id="GO:0016020">
    <property type="term" value="C:membrane"/>
    <property type="evidence" value="ECO:0007669"/>
    <property type="project" value="UniProtKB-SubCell"/>
</dbReference>
<dbReference type="OrthoDB" id="448280at2759"/>
<dbReference type="GO" id="GO:0005385">
    <property type="term" value="F:zinc ion transmembrane transporter activity"/>
    <property type="evidence" value="ECO:0007669"/>
    <property type="project" value="TreeGrafter"/>
</dbReference>
<sequence length="310" mass="33841">MDLLEVQLFGALAILIEGLIGGSVPFLLAKSSRIKLILALGNAFSGGIFVGAAFIHMFPDAIEMFGEVVVSDFPWAMMTAVLTIYMLFYIEYVFLDPADHEMLHSHGDEEGVSQTKEVTEHDAEKESLLGGNDDHHDHHHHHSQSSLSTTSVSSVWVMLVAMSMHALITGVATGVNTDQDSVTALLLAVLAHKWCEVMAVSIPISQCKTLSKAMQYGMVAFLSCMTPLGVCIGVAARLSISDSALDWTQAVATSMSAGTFTYVAFAEVMIPEFSREYDHRDKTLSRNIRYGRWLMALGGTLFMAWVATLE</sequence>
<evidence type="ECO:0000256" key="4">
    <source>
        <dbReference type="ARBA" id="ARBA00023136"/>
    </source>
</evidence>
<gene>
    <name evidence="7" type="ORF">KIPB_002654</name>
</gene>
<evidence type="ECO:0000313" key="8">
    <source>
        <dbReference type="Proteomes" id="UP000265618"/>
    </source>
</evidence>